<comment type="caution">
    <text evidence="1">The sequence shown here is derived from an EMBL/GenBank/DDBJ whole genome shotgun (WGS) entry which is preliminary data.</text>
</comment>
<evidence type="ECO:0000313" key="2">
    <source>
        <dbReference type="Proteomes" id="UP000581688"/>
    </source>
</evidence>
<name>A0A841Q421_9BACI</name>
<protein>
    <submittedName>
        <fullName evidence="1">Uncharacterized protein</fullName>
    </submittedName>
</protein>
<accession>A0A841Q421</accession>
<proteinExistence type="predicted"/>
<gene>
    <name evidence="1" type="ORF">HNQ94_001592</name>
</gene>
<organism evidence="1 2">
    <name type="scientific">Salirhabdus euzebyi</name>
    <dbReference type="NCBI Taxonomy" id="394506"/>
    <lineage>
        <taxon>Bacteria</taxon>
        <taxon>Bacillati</taxon>
        <taxon>Bacillota</taxon>
        <taxon>Bacilli</taxon>
        <taxon>Bacillales</taxon>
        <taxon>Bacillaceae</taxon>
        <taxon>Salirhabdus</taxon>
    </lineage>
</organism>
<evidence type="ECO:0000313" key="1">
    <source>
        <dbReference type="EMBL" id="MBB6453144.1"/>
    </source>
</evidence>
<dbReference type="Proteomes" id="UP000581688">
    <property type="component" value="Unassembled WGS sequence"/>
</dbReference>
<sequence>MLKITEAAISKIKEDVQQLPEENRKPFIRLSMGIG</sequence>
<dbReference type="EMBL" id="JACHGH010000004">
    <property type="protein sequence ID" value="MBB6453144.1"/>
    <property type="molecule type" value="Genomic_DNA"/>
</dbReference>
<dbReference type="AlphaFoldDB" id="A0A841Q421"/>
<reference evidence="1 2" key="1">
    <citation type="submission" date="2020-08" db="EMBL/GenBank/DDBJ databases">
        <title>Genomic Encyclopedia of Type Strains, Phase IV (KMG-IV): sequencing the most valuable type-strain genomes for metagenomic binning, comparative biology and taxonomic classification.</title>
        <authorList>
            <person name="Goeker M."/>
        </authorList>
    </citation>
    <scope>NUCLEOTIDE SEQUENCE [LARGE SCALE GENOMIC DNA]</scope>
    <source>
        <strain evidence="1 2">DSM 19612</strain>
    </source>
</reference>
<keyword evidence="2" id="KW-1185">Reference proteome</keyword>